<dbReference type="GeneID" id="38111949"/>
<dbReference type="EMBL" id="PVWQ01000002">
    <property type="protein sequence ID" value="RDW89804.1"/>
    <property type="molecule type" value="Genomic_DNA"/>
</dbReference>
<protein>
    <submittedName>
        <fullName evidence="2">Uncharacterized protein</fullName>
    </submittedName>
</protein>
<dbReference type="Proteomes" id="UP000256690">
    <property type="component" value="Unassembled WGS sequence"/>
</dbReference>
<proteinExistence type="predicted"/>
<dbReference type="RefSeq" id="XP_026606758.1">
    <property type="nucleotide sequence ID" value="XM_026743595.1"/>
</dbReference>
<keyword evidence="3" id="KW-1185">Reference proteome</keyword>
<organism evidence="2 3">
    <name type="scientific">Aspergillus mulundensis</name>
    <dbReference type="NCBI Taxonomy" id="1810919"/>
    <lineage>
        <taxon>Eukaryota</taxon>
        <taxon>Fungi</taxon>
        <taxon>Dikarya</taxon>
        <taxon>Ascomycota</taxon>
        <taxon>Pezizomycotina</taxon>
        <taxon>Eurotiomycetes</taxon>
        <taxon>Eurotiomycetidae</taxon>
        <taxon>Eurotiales</taxon>
        <taxon>Aspergillaceae</taxon>
        <taxon>Aspergillus</taxon>
        <taxon>Aspergillus subgen. Nidulantes</taxon>
    </lineage>
</organism>
<reference evidence="2 3" key="1">
    <citation type="journal article" date="2018" name="IMA Fungus">
        <title>IMA Genome-F 9: Draft genome sequence of Annulohypoxylon stygium, Aspergillus mulundensis, Berkeleyomyces basicola (syn. Thielaviopsis basicola), Ceratocystis smalleyi, two Cercospora beticola strains, Coleophoma cylindrospora, Fusarium fracticaudum, Phialophora cf. hyalina, and Morchella septimelata.</title>
        <authorList>
            <person name="Wingfield B.D."/>
            <person name="Bills G.F."/>
            <person name="Dong Y."/>
            <person name="Huang W."/>
            <person name="Nel W.J."/>
            <person name="Swalarsk-Parry B.S."/>
            <person name="Vaghefi N."/>
            <person name="Wilken P.M."/>
            <person name="An Z."/>
            <person name="de Beer Z.W."/>
            <person name="De Vos L."/>
            <person name="Chen L."/>
            <person name="Duong T.A."/>
            <person name="Gao Y."/>
            <person name="Hammerbacher A."/>
            <person name="Kikkert J.R."/>
            <person name="Li Y."/>
            <person name="Li H."/>
            <person name="Li K."/>
            <person name="Li Q."/>
            <person name="Liu X."/>
            <person name="Ma X."/>
            <person name="Naidoo K."/>
            <person name="Pethybridge S.J."/>
            <person name="Sun J."/>
            <person name="Steenkamp E.T."/>
            <person name="van der Nest M.A."/>
            <person name="van Wyk S."/>
            <person name="Wingfield M.J."/>
            <person name="Xiong C."/>
            <person name="Yue Q."/>
            <person name="Zhang X."/>
        </authorList>
    </citation>
    <scope>NUCLEOTIDE SEQUENCE [LARGE SCALE GENOMIC DNA]</scope>
    <source>
        <strain evidence="2 3">DSM 5745</strain>
    </source>
</reference>
<accession>A0A3D8SU74</accession>
<dbReference type="AlphaFoldDB" id="A0A3D8SU74"/>
<feature type="region of interest" description="Disordered" evidence="1">
    <location>
        <begin position="320"/>
        <end position="340"/>
    </location>
</feature>
<evidence type="ECO:0000313" key="2">
    <source>
        <dbReference type="EMBL" id="RDW89804.1"/>
    </source>
</evidence>
<sequence length="340" mass="39167">MPRGNPVPDRRVLRWDPRRARRPTRREVADVIEDLWDIPEYYCQGVRDEIMDAQDAVRAAADASLDEDPNDDLNVQDALFDLMMVQRHYARTLGDNPPGAYERPSAYINDDGLLMTQPVAPRLLLECGEREYHSEYADIVIAVKREPSRDIVPQWIVYLVDLVGTQPVVGHCKSYTVRAAGTARWERVSEPHDVNEPIEDSNRFSEYAVAGKLHISQFERFEELFDSIEIGPNNFFIVRWLAEILAQGIARNLTEGHIKALIAKANYSNVEFEGRRENGRCDGYLPWDRALMEHFGEDAISRWVEQSRRVRQARRREEREEHFLRGRSASPALQGPAGRN</sequence>
<name>A0A3D8SU74_9EURO</name>
<comment type="caution">
    <text evidence="2">The sequence shown here is derived from an EMBL/GenBank/DDBJ whole genome shotgun (WGS) entry which is preliminary data.</text>
</comment>
<evidence type="ECO:0000313" key="3">
    <source>
        <dbReference type="Proteomes" id="UP000256690"/>
    </source>
</evidence>
<evidence type="ECO:0000256" key="1">
    <source>
        <dbReference type="SAM" id="MobiDB-lite"/>
    </source>
</evidence>
<gene>
    <name evidence="2" type="ORF">DSM5745_01579</name>
</gene>